<gene>
    <name evidence="1" type="ORF">TTHERM_00813060</name>
</gene>
<organism evidence="1 2">
    <name type="scientific">Tetrahymena thermophila (strain SB210)</name>
    <dbReference type="NCBI Taxonomy" id="312017"/>
    <lineage>
        <taxon>Eukaryota</taxon>
        <taxon>Sar</taxon>
        <taxon>Alveolata</taxon>
        <taxon>Ciliophora</taxon>
        <taxon>Intramacronucleata</taxon>
        <taxon>Oligohymenophorea</taxon>
        <taxon>Hymenostomatida</taxon>
        <taxon>Tetrahymenina</taxon>
        <taxon>Tetrahymenidae</taxon>
        <taxon>Tetrahymena</taxon>
    </lineage>
</organism>
<evidence type="ECO:0000313" key="2">
    <source>
        <dbReference type="Proteomes" id="UP000009168"/>
    </source>
</evidence>
<proteinExistence type="predicted"/>
<sequence>MSTLILASMKFILSFKTNQNKIKLLYFVLQYQQDEQLPKKKFVIQYVGNLDNTFKAIIKKESLSQVIKNIIQEEQGNFEEITKNILDRTQLDEFAIFSFQPGKDSAVLHLEGTNLTKSIQFNIQKINQKELFQEKLQEKNALIQQLKQLNIKVLDHFQEFSTCEGDFFVEYVDLSQRNGLFPLIQSKNQFFEEVNKQYSSLGIISGFVNQSK</sequence>
<keyword evidence="2" id="KW-1185">Reference proteome</keyword>
<evidence type="ECO:0000313" key="1">
    <source>
        <dbReference type="EMBL" id="EAR88389.2"/>
    </source>
</evidence>
<dbReference type="RefSeq" id="XP_001008634.2">
    <property type="nucleotide sequence ID" value="XM_001008634.2"/>
</dbReference>
<dbReference type="GeneID" id="7832991"/>
<dbReference type="InParanoid" id="Q22SS5"/>
<reference evidence="2" key="1">
    <citation type="journal article" date="2006" name="PLoS Biol.">
        <title>Macronuclear genome sequence of the ciliate Tetrahymena thermophila, a model eukaryote.</title>
        <authorList>
            <person name="Eisen J.A."/>
            <person name="Coyne R.S."/>
            <person name="Wu M."/>
            <person name="Wu D."/>
            <person name="Thiagarajan M."/>
            <person name="Wortman J.R."/>
            <person name="Badger J.H."/>
            <person name="Ren Q."/>
            <person name="Amedeo P."/>
            <person name="Jones K.M."/>
            <person name="Tallon L.J."/>
            <person name="Delcher A.L."/>
            <person name="Salzberg S.L."/>
            <person name="Silva J.C."/>
            <person name="Haas B.J."/>
            <person name="Majoros W.H."/>
            <person name="Farzad M."/>
            <person name="Carlton J.M."/>
            <person name="Smith R.K. Jr."/>
            <person name="Garg J."/>
            <person name="Pearlman R.E."/>
            <person name="Karrer K.M."/>
            <person name="Sun L."/>
            <person name="Manning G."/>
            <person name="Elde N.C."/>
            <person name="Turkewitz A.P."/>
            <person name="Asai D.J."/>
            <person name="Wilkes D.E."/>
            <person name="Wang Y."/>
            <person name="Cai H."/>
            <person name="Collins K."/>
            <person name="Stewart B.A."/>
            <person name="Lee S.R."/>
            <person name="Wilamowska K."/>
            <person name="Weinberg Z."/>
            <person name="Ruzzo W.L."/>
            <person name="Wloga D."/>
            <person name="Gaertig J."/>
            <person name="Frankel J."/>
            <person name="Tsao C.-C."/>
            <person name="Gorovsky M.A."/>
            <person name="Keeling P.J."/>
            <person name="Waller R.F."/>
            <person name="Patron N.J."/>
            <person name="Cherry J.M."/>
            <person name="Stover N.A."/>
            <person name="Krieger C.J."/>
            <person name="del Toro C."/>
            <person name="Ryder H.F."/>
            <person name="Williamson S.C."/>
            <person name="Barbeau R.A."/>
            <person name="Hamilton E.P."/>
            <person name="Orias E."/>
        </authorList>
    </citation>
    <scope>NUCLEOTIDE SEQUENCE [LARGE SCALE GENOMIC DNA]</scope>
    <source>
        <strain evidence="2">SB210</strain>
    </source>
</reference>
<dbReference type="KEGG" id="tet:TTHERM_00813060"/>
<dbReference type="EMBL" id="GG662841">
    <property type="protein sequence ID" value="EAR88389.2"/>
    <property type="molecule type" value="Genomic_DNA"/>
</dbReference>
<protein>
    <submittedName>
        <fullName evidence="1">Uncharacterized protein</fullName>
    </submittedName>
</protein>
<name>Q22SS5_TETTS</name>
<dbReference type="AlphaFoldDB" id="Q22SS5"/>
<accession>Q22SS5</accession>
<dbReference type="Proteomes" id="UP000009168">
    <property type="component" value="Unassembled WGS sequence"/>
</dbReference>
<dbReference type="HOGENOM" id="CLU_693541_0_0_1"/>